<feature type="domain" description="NB-ARC" evidence="8">
    <location>
        <begin position="174"/>
        <end position="349"/>
    </location>
</feature>
<dbReference type="SUPFAM" id="SSF52540">
    <property type="entry name" value="P-loop containing nucleoside triphosphate hydrolases"/>
    <property type="match status" value="1"/>
</dbReference>
<dbReference type="Pfam" id="PF00931">
    <property type="entry name" value="NB-ARC"/>
    <property type="match status" value="1"/>
</dbReference>
<organism evidence="12 13">
    <name type="scientific">Lolium multiflorum</name>
    <name type="common">Italian ryegrass</name>
    <name type="synonym">Lolium perenne subsp. multiflorum</name>
    <dbReference type="NCBI Taxonomy" id="4521"/>
    <lineage>
        <taxon>Eukaryota</taxon>
        <taxon>Viridiplantae</taxon>
        <taxon>Streptophyta</taxon>
        <taxon>Embryophyta</taxon>
        <taxon>Tracheophyta</taxon>
        <taxon>Spermatophyta</taxon>
        <taxon>Magnoliopsida</taxon>
        <taxon>Liliopsida</taxon>
        <taxon>Poales</taxon>
        <taxon>Poaceae</taxon>
        <taxon>BOP clade</taxon>
        <taxon>Pooideae</taxon>
        <taxon>Poodae</taxon>
        <taxon>Poeae</taxon>
        <taxon>Poeae Chloroplast Group 2 (Poeae type)</taxon>
        <taxon>Loliodinae</taxon>
        <taxon>Loliinae</taxon>
        <taxon>Lolium</taxon>
    </lineage>
</organism>
<dbReference type="GO" id="GO:0002758">
    <property type="term" value="P:innate immune response-activating signaling pathway"/>
    <property type="evidence" value="ECO:0007669"/>
    <property type="project" value="UniProtKB-ARBA"/>
</dbReference>
<dbReference type="GO" id="GO:0042742">
    <property type="term" value="P:defense response to bacterium"/>
    <property type="evidence" value="ECO:0007669"/>
    <property type="project" value="UniProtKB-ARBA"/>
</dbReference>
<dbReference type="Gene3D" id="1.10.10.10">
    <property type="entry name" value="Winged helix-like DNA-binding domain superfamily/Winged helix DNA-binding domain"/>
    <property type="match status" value="1"/>
</dbReference>
<dbReference type="InterPro" id="IPR038005">
    <property type="entry name" value="RX-like_CC"/>
</dbReference>
<evidence type="ECO:0000256" key="5">
    <source>
        <dbReference type="ARBA" id="ARBA00022821"/>
    </source>
</evidence>
<evidence type="ECO:0000259" key="9">
    <source>
        <dbReference type="Pfam" id="PF18052"/>
    </source>
</evidence>
<dbReference type="Proteomes" id="UP001231189">
    <property type="component" value="Unassembled WGS sequence"/>
</dbReference>
<evidence type="ECO:0000313" key="13">
    <source>
        <dbReference type="Proteomes" id="UP001231189"/>
    </source>
</evidence>
<dbReference type="InterPro" id="IPR042197">
    <property type="entry name" value="Apaf_helical"/>
</dbReference>
<dbReference type="InterPro" id="IPR002182">
    <property type="entry name" value="NB-ARC"/>
</dbReference>
<keyword evidence="5" id="KW-0611">Plant defense</keyword>
<feature type="domain" description="Disease resistance protein winged helix" evidence="10">
    <location>
        <begin position="439"/>
        <end position="511"/>
    </location>
</feature>
<evidence type="ECO:0000313" key="12">
    <source>
        <dbReference type="EMBL" id="KAK1679902.1"/>
    </source>
</evidence>
<keyword evidence="2" id="KW-0433">Leucine-rich repeat</keyword>
<dbReference type="Gene3D" id="3.40.50.300">
    <property type="entry name" value="P-loop containing nucleotide triphosphate hydrolases"/>
    <property type="match status" value="1"/>
</dbReference>
<feature type="coiled-coil region" evidence="7">
    <location>
        <begin position="118"/>
        <end position="145"/>
    </location>
</feature>
<keyword evidence="3" id="KW-0677">Repeat</keyword>
<dbReference type="InterPro" id="IPR036388">
    <property type="entry name" value="WH-like_DNA-bd_sf"/>
</dbReference>
<dbReference type="Pfam" id="PF23559">
    <property type="entry name" value="WHD_DRP"/>
    <property type="match status" value="1"/>
</dbReference>
<dbReference type="InterPro" id="IPR041118">
    <property type="entry name" value="Rx_N"/>
</dbReference>
<protein>
    <submittedName>
        <fullName evidence="12">Uncharacterized protein</fullName>
    </submittedName>
</protein>
<dbReference type="InterPro" id="IPR058922">
    <property type="entry name" value="WHD_DRP"/>
</dbReference>
<dbReference type="Pfam" id="PF23598">
    <property type="entry name" value="LRR_14"/>
    <property type="match status" value="1"/>
</dbReference>
<evidence type="ECO:0000256" key="7">
    <source>
        <dbReference type="SAM" id="Coils"/>
    </source>
</evidence>
<evidence type="ECO:0000256" key="4">
    <source>
        <dbReference type="ARBA" id="ARBA00022741"/>
    </source>
</evidence>
<evidence type="ECO:0000256" key="3">
    <source>
        <dbReference type="ARBA" id="ARBA00022737"/>
    </source>
</evidence>
<proteinExistence type="inferred from homology"/>
<feature type="domain" description="Disease resistance N-terminal" evidence="9">
    <location>
        <begin position="7"/>
        <end position="98"/>
    </location>
</feature>
<evidence type="ECO:0000256" key="2">
    <source>
        <dbReference type="ARBA" id="ARBA00022614"/>
    </source>
</evidence>
<comment type="similarity">
    <text evidence="1">Belongs to the disease resistance NB-LRR family.</text>
</comment>
<keyword evidence="4" id="KW-0547">Nucleotide-binding</keyword>
<dbReference type="InterPro" id="IPR055414">
    <property type="entry name" value="LRR_R13L4/SHOC2-like"/>
</dbReference>
<dbReference type="Gene3D" id="1.20.5.4130">
    <property type="match status" value="1"/>
</dbReference>
<dbReference type="PANTHER" id="PTHR23155">
    <property type="entry name" value="DISEASE RESISTANCE PROTEIN RP"/>
    <property type="match status" value="1"/>
</dbReference>
<evidence type="ECO:0000256" key="1">
    <source>
        <dbReference type="ARBA" id="ARBA00008894"/>
    </source>
</evidence>
<keyword evidence="13" id="KW-1185">Reference proteome</keyword>
<accession>A0AAD8TDI0</accession>
<dbReference type="AlphaFoldDB" id="A0AAD8TDI0"/>
<dbReference type="Gene3D" id="1.10.8.430">
    <property type="entry name" value="Helical domain of apoptotic protease-activating factors"/>
    <property type="match status" value="1"/>
</dbReference>
<comment type="caution">
    <text evidence="12">The sequence shown here is derived from an EMBL/GenBank/DDBJ whole genome shotgun (WGS) entry which is preliminary data.</text>
</comment>
<evidence type="ECO:0000259" key="11">
    <source>
        <dbReference type="Pfam" id="PF23598"/>
    </source>
</evidence>
<sequence>MEVAARAMSPVICKLGELIVGEYNLEKRVQNRVKSLHTELELMHAVLRKVGKVPPDQLDEHVRIWAAKVRDLSYDMEDAVDDFMVRVDGPSHKIANMKNRVKKFLKKTTKLFTNGRALHQISDAIKEAQVLAKELSELRQRYELEMGSTSIGATIDPRMVALYKDVAELVGIESTRDELIQKLIGEDETSKKQLKTISIVGFGGLGKTTLTKSIYDKIKAQFDYVAFVPVGQNRNLKEVFKDIFYDLDNKIFSNIHNTEKDERILINELREFLADKRYLIVIDDIWEEETWKCINWAFSRNSLSSRIITTTRKVSVAQACLSSAEDIIHEMKPLSAEDSQILFHRRIFQCENSCPNELQEVSKDILKKCGGVPLAIITIASLLVSNQQVNQKDEWFHLLSSIGRGLTEGATVDDMNKILLFSYYDLPCHLKTCLLYLSIFPEDFEIEKEWLIWRWIAEGFIQRGRNGSTMFEVGETYFSELMNRSLIMPGNLDEEGEVRSCRIHDMVLDLIYSLSSEENFVTVLDSTRRYRPNMYSDVRRLSLQNSTVKSNEHQFDMSKVRSIAIFPPATGYWLASLSSLQYLRILELGHGRYNPFAGRVDNTHGIRVEHIRNLFHLRQLVINDSDVKEIPHDIGKLRFLQSLDIRGSGIIELPASFVQLQHLICLCLDDTALPKGVGNLTSLEVLKGGTVSSSSIDTVKELSNLTELRVLHLYCDEVDEGLSKALVESLGNLHKLQSVWIVGSSVMGESWMPPPCLRSFGAGGFLTLPKWISLTSLPHLSYLHICVVNLHNDDINIIGMLPALRLLLLYASASHQCKNIPLSVVRAGAFPSAIECQFRGFMMWPCLFALGAMPRVKRLHMQMSHEVNYEGGEVDVSMAHLPSLEHVTFWLSGINKDACGALMRAGDAHPKHIYTPQ</sequence>
<dbReference type="InterPro" id="IPR027417">
    <property type="entry name" value="P-loop_NTPase"/>
</dbReference>
<dbReference type="GO" id="GO:0009626">
    <property type="term" value="P:plant-type hypersensitive response"/>
    <property type="evidence" value="ECO:0007669"/>
    <property type="project" value="UniProtKB-ARBA"/>
</dbReference>
<keyword evidence="6 7" id="KW-0175">Coiled coil</keyword>
<evidence type="ECO:0000259" key="10">
    <source>
        <dbReference type="Pfam" id="PF23559"/>
    </source>
</evidence>
<feature type="domain" description="Disease resistance R13L4/SHOC-2-like LRR" evidence="11">
    <location>
        <begin position="559"/>
        <end position="912"/>
    </location>
</feature>
<dbReference type="InterPro" id="IPR044974">
    <property type="entry name" value="Disease_R_plants"/>
</dbReference>
<evidence type="ECO:0000259" key="8">
    <source>
        <dbReference type="Pfam" id="PF00931"/>
    </source>
</evidence>
<name>A0AAD8TDI0_LOLMU</name>
<evidence type="ECO:0000256" key="6">
    <source>
        <dbReference type="ARBA" id="ARBA00023054"/>
    </source>
</evidence>
<dbReference type="CDD" id="cd14798">
    <property type="entry name" value="RX-CC_like"/>
    <property type="match status" value="1"/>
</dbReference>
<reference evidence="12" key="1">
    <citation type="submission" date="2023-07" db="EMBL/GenBank/DDBJ databases">
        <title>A chromosome-level genome assembly of Lolium multiflorum.</title>
        <authorList>
            <person name="Chen Y."/>
            <person name="Copetti D."/>
            <person name="Kolliker R."/>
            <person name="Studer B."/>
        </authorList>
    </citation>
    <scope>NUCLEOTIDE SEQUENCE</scope>
    <source>
        <strain evidence="12">02402/16</strain>
        <tissue evidence="12">Leaf</tissue>
    </source>
</reference>
<dbReference type="EMBL" id="JAUUTY010000002">
    <property type="protein sequence ID" value="KAK1679902.1"/>
    <property type="molecule type" value="Genomic_DNA"/>
</dbReference>
<dbReference type="FunFam" id="3.40.50.300:FF:001091">
    <property type="entry name" value="Probable disease resistance protein At1g61300"/>
    <property type="match status" value="1"/>
</dbReference>
<dbReference type="GO" id="GO:0043531">
    <property type="term" value="F:ADP binding"/>
    <property type="evidence" value="ECO:0007669"/>
    <property type="project" value="InterPro"/>
</dbReference>
<gene>
    <name evidence="12" type="ORF">QYE76_040750</name>
</gene>
<dbReference type="Pfam" id="PF18052">
    <property type="entry name" value="Rx_N"/>
    <property type="match status" value="1"/>
</dbReference>
<dbReference type="PANTHER" id="PTHR23155:SF1116">
    <property type="entry name" value="OS12G0273300 PROTEIN"/>
    <property type="match status" value="1"/>
</dbReference>
<dbReference type="Gene3D" id="3.80.10.10">
    <property type="entry name" value="Ribonuclease Inhibitor"/>
    <property type="match status" value="1"/>
</dbReference>
<dbReference type="InterPro" id="IPR032675">
    <property type="entry name" value="LRR_dom_sf"/>
</dbReference>
<dbReference type="FunFam" id="1.10.10.10:FF:000322">
    <property type="entry name" value="Probable disease resistance protein At1g63360"/>
    <property type="match status" value="1"/>
</dbReference>
<dbReference type="SUPFAM" id="SSF52058">
    <property type="entry name" value="L domain-like"/>
    <property type="match status" value="1"/>
</dbReference>
<dbReference type="PRINTS" id="PR00364">
    <property type="entry name" value="DISEASERSIST"/>
</dbReference>